<evidence type="ECO:0000313" key="3">
    <source>
        <dbReference type="EMBL" id="QGF23429.1"/>
    </source>
</evidence>
<dbReference type="EMBL" id="CP045725">
    <property type="protein sequence ID" value="QGF23429.1"/>
    <property type="molecule type" value="Genomic_DNA"/>
</dbReference>
<name>A0A5Q2F9D7_9ACTN</name>
<dbReference type="KEGG" id="rain:Rai3103_06840"/>
<dbReference type="InterPro" id="IPR036237">
    <property type="entry name" value="Xyl_isomerase-like_sf"/>
</dbReference>
<dbReference type="InterPro" id="IPR013022">
    <property type="entry name" value="Xyl_isomerase-like_TIM-brl"/>
</dbReference>
<protein>
    <submittedName>
        <fullName evidence="3">TIM barrel protein</fullName>
    </submittedName>
</protein>
<reference evidence="3 4" key="1">
    <citation type="submission" date="2019-10" db="EMBL/GenBank/DDBJ databases">
        <title>Genomic analysis of Raineyella sp. CBA3103.</title>
        <authorList>
            <person name="Roh S.W."/>
        </authorList>
    </citation>
    <scope>NUCLEOTIDE SEQUENCE [LARGE SCALE GENOMIC DNA]</scope>
    <source>
        <strain evidence="3 4">CBA3103</strain>
    </source>
</reference>
<gene>
    <name evidence="3" type="ORF">Rai3103_06840</name>
</gene>
<evidence type="ECO:0000259" key="2">
    <source>
        <dbReference type="Pfam" id="PF01261"/>
    </source>
</evidence>
<accession>A0A5Q2F9D7</accession>
<dbReference type="InterPro" id="IPR050312">
    <property type="entry name" value="IolE/XylAMocC-like"/>
</dbReference>
<dbReference type="SUPFAM" id="SSF51658">
    <property type="entry name" value="Xylose isomerase-like"/>
    <property type="match status" value="1"/>
</dbReference>
<keyword evidence="4" id="KW-1185">Reference proteome</keyword>
<dbReference type="PANTHER" id="PTHR12110:SF53">
    <property type="entry name" value="BLR5974 PROTEIN"/>
    <property type="match status" value="1"/>
</dbReference>
<evidence type="ECO:0000256" key="1">
    <source>
        <dbReference type="SAM" id="MobiDB-lite"/>
    </source>
</evidence>
<feature type="region of interest" description="Disordered" evidence="1">
    <location>
        <begin position="330"/>
        <end position="353"/>
    </location>
</feature>
<feature type="domain" description="Xylose isomerase-like TIM barrel" evidence="2">
    <location>
        <begin position="31"/>
        <end position="301"/>
    </location>
</feature>
<dbReference type="AlphaFoldDB" id="A0A5Q2F9D7"/>
<evidence type="ECO:0000313" key="4">
    <source>
        <dbReference type="Proteomes" id="UP000386847"/>
    </source>
</evidence>
<dbReference type="Pfam" id="PF01261">
    <property type="entry name" value="AP_endonuc_2"/>
    <property type="match status" value="1"/>
</dbReference>
<sequence length="353" mass="39274">MTMTHDLRTGVSLYSFQEDYYEGRRDLEGCIAAAAELGAEGIETLAEQMMPGYPDLSDDFYATYAGWMQTYGTVSVAHDLFLDTKKWPDRLLSHDEMVASVRRDIDHTAKLGATSIRVIVNTPPEVVEAAAPYARDAGVKLGVEVHAPFSFDDPWIKRHLDVADRVGTDVVGCVPDLGIYVRRFPRVVIERAIRDGADEAVVRRCAQNYDDGGDTKALFERIEASGADPVTVGFARMTTHFIQTDPKQLTDHVDYINHVHAKFYEMCPDETEYSIPYPEIITALQVGGFRGYLCSEYEGNRHIQDVETVDSYGQVGRHQRMMRRLIDNGASVEGPAPVGRPAQAGRPAHTEGN</sequence>
<dbReference type="PANTHER" id="PTHR12110">
    <property type="entry name" value="HYDROXYPYRUVATE ISOMERASE"/>
    <property type="match status" value="1"/>
</dbReference>
<dbReference type="Gene3D" id="3.20.20.150">
    <property type="entry name" value="Divalent-metal-dependent TIM barrel enzymes"/>
    <property type="match status" value="1"/>
</dbReference>
<organism evidence="3 4">
    <name type="scientific">Raineyella fluvialis</name>
    <dbReference type="NCBI Taxonomy" id="2662261"/>
    <lineage>
        <taxon>Bacteria</taxon>
        <taxon>Bacillati</taxon>
        <taxon>Actinomycetota</taxon>
        <taxon>Actinomycetes</taxon>
        <taxon>Propionibacteriales</taxon>
        <taxon>Propionibacteriaceae</taxon>
        <taxon>Raineyella</taxon>
    </lineage>
</organism>
<proteinExistence type="predicted"/>
<dbReference type="Proteomes" id="UP000386847">
    <property type="component" value="Chromosome"/>
</dbReference>